<evidence type="ECO:0000313" key="9">
    <source>
        <dbReference type="EMBL" id="KAL2917964.1"/>
    </source>
</evidence>
<keyword evidence="3" id="KW-0809">Transit peptide</keyword>
<comment type="subcellular location">
    <subcellularLocation>
        <location evidence="1">Mitochondrion</location>
    </subcellularLocation>
</comment>
<dbReference type="CDD" id="cd04661">
    <property type="entry name" value="NUDIX_MRP_L46"/>
    <property type="match status" value="1"/>
</dbReference>
<sequence>MFARRLFSTHAALRAAAKAAPSAPKEAGSKAAKAAPAAPAAAKAVPGEHKTVAVGVLLKRNPVVLPELSEFQQAYRAYREAMERDEARPFDSTFYFKKGSVAEQRWLAAQEAAAALGPDQHLVQPKEEELLKLRTAPRITAADAAGDVKSLDRALARSLYLVVQHAAGTQGWRLPQGPVVGEQLLHETRGANACMYAPRPPNRTVQAASERLAEACGSAMETWVVGKAPVGHAKDGNKTVFYMKAHIFSGKIVPSGEIKDHAWLTKEELASKLDPAYYAQISGMLSDL</sequence>
<dbReference type="Pfam" id="PF11788">
    <property type="entry name" value="MRP-L46"/>
    <property type="match status" value="1"/>
</dbReference>
<accession>A0ABR4NEK5</accession>
<evidence type="ECO:0000313" key="10">
    <source>
        <dbReference type="Proteomes" id="UP001527925"/>
    </source>
</evidence>
<evidence type="ECO:0000256" key="2">
    <source>
        <dbReference type="ARBA" id="ARBA00009070"/>
    </source>
</evidence>
<dbReference type="InterPro" id="IPR040008">
    <property type="entry name" value="Ribosomal_mL46"/>
</dbReference>
<dbReference type="EMBL" id="JADGIZ020000008">
    <property type="protein sequence ID" value="KAL2917964.1"/>
    <property type="molecule type" value="Genomic_DNA"/>
</dbReference>
<dbReference type="PANTHER" id="PTHR13124:SF12">
    <property type="entry name" value="LARGE RIBOSOMAL SUBUNIT PROTEIN ML46"/>
    <property type="match status" value="1"/>
</dbReference>
<comment type="similarity">
    <text evidence="2">Belongs to the mitochondrion-specific ribosomal protein mL46 family.</text>
</comment>
<dbReference type="Proteomes" id="UP001527925">
    <property type="component" value="Unassembled WGS sequence"/>
</dbReference>
<proteinExistence type="inferred from homology"/>
<evidence type="ECO:0000256" key="1">
    <source>
        <dbReference type="ARBA" id="ARBA00004173"/>
    </source>
</evidence>
<keyword evidence="10" id="KW-1185">Reference proteome</keyword>
<keyword evidence="4" id="KW-0689">Ribosomal protein</keyword>
<dbReference type="InterPro" id="IPR021757">
    <property type="entry name" value="Ribosomal_mL46_N"/>
</dbReference>
<organism evidence="9 10">
    <name type="scientific">Polyrhizophydium stewartii</name>
    <dbReference type="NCBI Taxonomy" id="2732419"/>
    <lineage>
        <taxon>Eukaryota</taxon>
        <taxon>Fungi</taxon>
        <taxon>Fungi incertae sedis</taxon>
        <taxon>Chytridiomycota</taxon>
        <taxon>Chytridiomycota incertae sedis</taxon>
        <taxon>Chytridiomycetes</taxon>
        <taxon>Rhizophydiales</taxon>
        <taxon>Rhizophydiales incertae sedis</taxon>
        <taxon>Polyrhizophydium</taxon>
    </lineage>
</organism>
<evidence type="ECO:0000259" key="8">
    <source>
        <dbReference type="Pfam" id="PF11788"/>
    </source>
</evidence>
<feature type="domain" description="Large ribosomal subunit protein mL46 N-terminal" evidence="8">
    <location>
        <begin position="51"/>
        <end position="112"/>
    </location>
</feature>
<protein>
    <recommendedName>
        <fullName evidence="7">Large ribosomal subunit protein mL46</fullName>
    </recommendedName>
</protein>
<evidence type="ECO:0000256" key="7">
    <source>
        <dbReference type="ARBA" id="ARBA00035190"/>
    </source>
</evidence>
<dbReference type="Gene3D" id="3.90.79.10">
    <property type="entry name" value="Nucleoside Triphosphate Pyrophosphohydrolase"/>
    <property type="match status" value="1"/>
</dbReference>
<evidence type="ECO:0000256" key="3">
    <source>
        <dbReference type="ARBA" id="ARBA00022946"/>
    </source>
</evidence>
<evidence type="ECO:0000256" key="6">
    <source>
        <dbReference type="ARBA" id="ARBA00023274"/>
    </source>
</evidence>
<gene>
    <name evidence="9" type="ORF">HK105_202378</name>
</gene>
<evidence type="ECO:0000256" key="4">
    <source>
        <dbReference type="ARBA" id="ARBA00022980"/>
    </source>
</evidence>
<dbReference type="PANTHER" id="PTHR13124">
    <property type="entry name" value="39S RIBOSOMAL PROTEIN L46, MITOCHONDRIAL PRECURSOR-RELATED"/>
    <property type="match status" value="1"/>
</dbReference>
<comment type="caution">
    <text evidence="9">The sequence shown here is derived from an EMBL/GenBank/DDBJ whole genome shotgun (WGS) entry which is preliminary data.</text>
</comment>
<dbReference type="InterPro" id="IPR033650">
    <property type="entry name" value="Ribosomal_mL46_NUDIX"/>
</dbReference>
<name>A0ABR4NEK5_9FUNG</name>
<keyword evidence="5" id="KW-0496">Mitochondrion</keyword>
<evidence type="ECO:0000256" key="5">
    <source>
        <dbReference type="ARBA" id="ARBA00023128"/>
    </source>
</evidence>
<reference evidence="9 10" key="1">
    <citation type="submission" date="2023-09" db="EMBL/GenBank/DDBJ databases">
        <title>Pangenome analysis of Batrachochytrium dendrobatidis and related Chytrids.</title>
        <authorList>
            <person name="Yacoub M.N."/>
            <person name="Stajich J.E."/>
            <person name="James T.Y."/>
        </authorList>
    </citation>
    <scope>NUCLEOTIDE SEQUENCE [LARGE SCALE GENOMIC DNA]</scope>
    <source>
        <strain evidence="9 10">JEL0888</strain>
    </source>
</reference>
<keyword evidence="6" id="KW-0687">Ribonucleoprotein</keyword>